<dbReference type="SUPFAM" id="SSF51735">
    <property type="entry name" value="NAD(P)-binding Rossmann-fold domains"/>
    <property type="match status" value="1"/>
</dbReference>
<evidence type="ECO:0000313" key="2">
    <source>
        <dbReference type="EMBL" id="OQP33226.1"/>
    </source>
</evidence>
<organism evidence="2 3">
    <name type="scientific">Pantoea latae</name>
    <dbReference type="NCBI Taxonomy" id="1964541"/>
    <lineage>
        <taxon>Bacteria</taxon>
        <taxon>Pseudomonadati</taxon>
        <taxon>Pseudomonadota</taxon>
        <taxon>Gammaproteobacteria</taxon>
        <taxon>Enterobacterales</taxon>
        <taxon>Erwiniaceae</taxon>
        <taxon>Pantoea</taxon>
    </lineage>
</organism>
<dbReference type="InterPro" id="IPR055222">
    <property type="entry name" value="PRISE-like_Rossmann-fold"/>
</dbReference>
<dbReference type="AlphaFoldDB" id="A0A1V9DHC3"/>
<protein>
    <submittedName>
        <fullName evidence="2">Nucleoside-diphosphate sugar epimerase</fullName>
    </submittedName>
</protein>
<dbReference type="EMBL" id="MWUE01000017">
    <property type="protein sequence ID" value="OQP33226.1"/>
    <property type="molecule type" value="Genomic_DNA"/>
</dbReference>
<dbReference type="Pfam" id="PF22917">
    <property type="entry name" value="PRISE"/>
    <property type="match status" value="1"/>
</dbReference>
<evidence type="ECO:0000313" key="3">
    <source>
        <dbReference type="Proteomes" id="UP000192769"/>
    </source>
</evidence>
<sequence>MSNRHVLLVGASGVVGFAAHDAFHLAGWRITTLGRSPHSPHASPHLSADLSSSEDLNRHRHAFESVTHIFYAALRQDASPGVEADINALMFENLIAAVRASGSSLKQIIFIQGGKVYGAHLGVYRTPAREEDSRHFPPNLYFRHEDYAKKIADETGIGWTALRPDIVIGHSFGSPMNLGNLIGVYGTLCRESGTALHFPGPDAAWRNTLVNITDSRILGQSAIWAAEQEKYGAFNITNGDVFRWSHVWPKLAEWFGVPVGEAQPISLSERLSALKPLWASIADRAQLKERDIDRLALGGFGDFIFHVEKDAIFDVTKARQAGFNGMIKRSDEVLIAHLDAMRSSQLIP</sequence>
<dbReference type="Gene3D" id="3.40.50.720">
    <property type="entry name" value="NAD(P)-binding Rossmann-like Domain"/>
    <property type="match status" value="1"/>
</dbReference>
<proteinExistence type="predicted"/>
<dbReference type="Proteomes" id="UP000192769">
    <property type="component" value="Unassembled WGS sequence"/>
</dbReference>
<reference evidence="2 3" key="1">
    <citation type="submission" date="2017-02" db="EMBL/GenBank/DDBJ databases">
        <title>Whole genome shotgun sequence of Pantoea agglomerans strain AS1 isolated from a cycad, Zamia floridana in Central Florida, USA.</title>
        <authorList>
            <person name="Lata P."/>
            <person name="Govindarajan S."/>
            <person name="Qi F."/>
            <person name="Li J.-L."/>
            <person name="Maurya S.K."/>
            <person name="Sahoo M.K."/>
        </authorList>
    </citation>
    <scope>NUCLEOTIDE SEQUENCE [LARGE SCALE GENOMIC DNA]</scope>
    <source>
        <strain evidence="2 3">AS1</strain>
    </source>
</reference>
<accession>A0A1V9DHC3</accession>
<keyword evidence="3" id="KW-1185">Reference proteome</keyword>
<dbReference type="OrthoDB" id="4392084at2"/>
<dbReference type="PANTHER" id="PTHR32487:SF0">
    <property type="entry name" value="3-OXO-DELTA(4,5)-STEROID 5-BETA-REDUCTASE"/>
    <property type="match status" value="1"/>
</dbReference>
<dbReference type="CDD" id="cd08948">
    <property type="entry name" value="5beta-POR_like_SDR_a"/>
    <property type="match status" value="1"/>
</dbReference>
<gene>
    <name evidence="2" type="ORF">B2J69_11775</name>
</gene>
<feature type="domain" description="PRISE-like Rossmann-fold" evidence="1">
    <location>
        <begin position="62"/>
        <end position="348"/>
    </location>
</feature>
<evidence type="ECO:0000259" key="1">
    <source>
        <dbReference type="Pfam" id="PF22917"/>
    </source>
</evidence>
<dbReference type="InterPro" id="IPR036291">
    <property type="entry name" value="NAD(P)-bd_dom_sf"/>
</dbReference>
<dbReference type="RefSeq" id="WP_081139479.1">
    <property type="nucleotide sequence ID" value="NZ_MWUE01000017.1"/>
</dbReference>
<dbReference type="PANTHER" id="PTHR32487">
    <property type="entry name" value="3-OXO-DELTA(4,5)-STEROID 5-BETA-REDUCTASE"/>
    <property type="match status" value="1"/>
</dbReference>
<name>A0A1V9DHC3_9GAMM</name>
<comment type="caution">
    <text evidence="2">The sequence shown here is derived from an EMBL/GenBank/DDBJ whole genome shotgun (WGS) entry which is preliminary data.</text>
</comment>